<evidence type="ECO:0000313" key="3">
    <source>
        <dbReference type="Proteomes" id="UP001485043"/>
    </source>
</evidence>
<feature type="region of interest" description="Disordered" evidence="1">
    <location>
        <begin position="125"/>
        <end position="213"/>
    </location>
</feature>
<proteinExistence type="predicted"/>
<feature type="region of interest" description="Disordered" evidence="1">
    <location>
        <begin position="362"/>
        <end position="393"/>
    </location>
</feature>
<feature type="compositionally biased region" description="Basic residues" evidence="1">
    <location>
        <begin position="481"/>
        <end position="491"/>
    </location>
</feature>
<protein>
    <submittedName>
        <fullName evidence="2">Uncharacterized protein</fullName>
    </submittedName>
</protein>
<organism evidence="2 3">
    <name type="scientific">Apatococcus fuscideae</name>
    <dbReference type="NCBI Taxonomy" id="2026836"/>
    <lineage>
        <taxon>Eukaryota</taxon>
        <taxon>Viridiplantae</taxon>
        <taxon>Chlorophyta</taxon>
        <taxon>core chlorophytes</taxon>
        <taxon>Trebouxiophyceae</taxon>
        <taxon>Chlorellales</taxon>
        <taxon>Chlorellaceae</taxon>
        <taxon>Apatococcus</taxon>
    </lineage>
</organism>
<feature type="compositionally biased region" description="Basic residues" evidence="1">
    <location>
        <begin position="191"/>
        <end position="213"/>
    </location>
</feature>
<feature type="compositionally biased region" description="Low complexity" evidence="1">
    <location>
        <begin position="505"/>
        <end position="521"/>
    </location>
</feature>
<feature type="compositionally biased region" description="Low complexity" evidence="1">
    <location>
        <begin position="459"/>
        <end position="472"/>
    </location>
</feature>
<comment type="caution">
    <text evidence="2">The sequence shown here is derived from an EMBL/GenBank/DDBJ whole genome shotgun (WGS) entry which is preliminary data.</text>
</comment>
<feature type="compositionally biased region" description="Basic residues" evidence="1">
    <location>
        <begin position="648"/>
        <end position="659"/>
    </location>
</feature>
<reference evidence="2 3" key="1">
    <citation type="journal article" date="2024" name="Nat. Commun.">
        <title>Phylogenomics reveals the evolutionary origins of lichenization in chlorophyte algae.</title>
        <authorList>
            <person name="Puginier C."/>
            <person name="Libourel C."/>
            <person name="Otte J."/>
            <person name="Skaloud P."/>
            <person name="Haon M."/>
            <person name="Grisel S."/>
            <person name="Petersen M."/>
            <person name="Berrin J.G."/>
            <person name="Delaux P.M."/>
            <person name="Dal Grande F."/>
            <person name="Keller J."/>
        </authorList>
    </citation>
    <scope>NUCLEOTIDE SEQUENCE [LARGE SCALE GENOMIC DNA]</scope>
    <source>
        <strain evidence="2 3">SAG 2523</strain>
    </source>
</reference>
<feature type="region of interest" description="Disordered" evidence="1">
    <location>
        <begin position="449"/>
        <end position="538"/>
    </location>
</feature>
<feature type="compositionally biased region" description="Low complexity" evidence="1">
    <location>
        <begin position="75"/>
        <end position="88"/>
    </location>
</feature>
<dbReference type="Proteomes" id="UP001485043">
    <property type="component" value="Unassembled WGS sequence"/>
</dbReference>
<accession>A0AAW1SLA5</accession>
<gene>
    <name evidence="2" type="ORF">WJX84_000002</name>
</gene>
<feature type="region of interest" description="Disordered" evidence="1">
    <location>
        <begin position="552"/>
        <end position="571"/>
    </location>
</feature>
<feature type="compositionally biased region" description="Low complexity" evidence="1">
    <location>
        <begin position="560"/>
        <end position="570"/>
    </location>
</feature>
<sequence>AFAPRRPPLIRFALAGSLVAFSRTPRSLIPHRYPARDRSAVRLALFGKPLTARDERLRDALDDRSPHRTPHSITRRALLATPLPLRTASNRSLPPHPANAPLTRRAPLIARSHATLAPPRALSDTLSPLVAYPPHPHAPPLRGHPPPSPPTQPPARAAHPLRTLSPTAPDGSHAYRLASRRRSLRALPRPPRSRRRYLPLRRRRSSAKRDRPVRRYFPPTLLARYSPRRSLPATPALDRAAPATLGPGDALGSLRSIRASLPAARASARLLPRSLARRSTLLAIRACAALAAPLAPLNRSLATLRLRPAASRRLRYVALRVALDVRFPLAPTTRRALTRCDTLTARFDAALRRARRARASPRACSLTRYAQRRPRSTHARESTLAPPRDDRRFRVPLAPAQTPLTGVPRARRRRRFALDAPAPVGASLLAIRPLVASPPLASARVKQLCSSAARRRPPARVARSSPRSPRSPLAEFTPLRSLRRARAHAHARRCDPPPQPATPHAALVARARSPARVARSRTPLTSRRASHLAGHGSARALSLRSSLTAAATTLRDRSARTSSPRSRTPPALFPLRRSLLGSRAATLRYCAHARLRSRPRPTARHLRSIALARRWQRRSPHASDASALALLRRARPRATRARALARARARRALRSRSLRPRAPLPPDRSLRYPPPRSRRFAPTRSSTARR</sequence>
<keyword evidence="3" id="KW-1185">Reference proteome</keyword>
<name>A0AAW1SLA5_9CHLO</name>
<feature type="compositionally biased region" description="Pro residues" evidence="1">
    <location>
        <begin position="131"/>
        <end position="153"/>
    </location>
</feature>
<dbReference type="EMBL" id="JALJOV010001399">
    <property type="protein sequence ID" value="KAK9848478.1"/>
    <property type="molecule type" value="Genomic_DNA"/>
</dbReference>
<dbReference type="AlphaFoldDB" id="A0AAW1SLA5"/>
<evidence type="ECO:0000256" key="1">
    <source>
        <dbReference type="SAM" id="MobiDB-lite"/>
    </source>
</evidence>
<evidence type="ECO:0000313" key="2">
    <source>
        <dbReference type="EMBL" id="KAK9848478.1"/>
    </source>
</evidence>
<feature type="region of interest" description="Disordered" evidence="1">
    <location>
        <begin position="648"/>
        <end position="690"/>
    </location>
</feature>
<feature type="compositionally biased region" description="Basic residues" evidence="1">
    <location>
        <begin position="676"/>
        <end position="690"/>
    </location>
</feature>
<feature type="non-terminal residue" evidence="2">
    <location>
        <position position="1"/>
    </location>
</feature>
<feature type="region of interest" description="Disordered" evidence="1">
    <location>
        <begin position="62"/>
        <end position="101"/>
    </location>
</feature>